<gene>
    <name evidence="2" type="ORF">ACJRO7_002168</name>
</gene>
<dbReference type="AlphaFoldDB" id="A0ABD3LX30"/>
<protein>
    <submittedName>
        <fullName evidence="2">Uncharacterized protein</fullName>
    </submittedName>
</protein>
<dbReference type="EMBL" id="JBJKBG010000001">
    <property type="protein sequence ID" value="KAL3755054.1"/>
    <property type="molecule type" value="Genomic_DNA"/>
</dbReference>
<evidence type="ECO:0000313" key="3">
    <source>
        <dbReference type="Proteomes" id="UP001634007"/>
    </source>
</evidence>
<reference evidence="2 3" key="1">
    <citation type="submission" date="2024-11" db="EMBL/GenBank/DDBJ databases">
        <title>Chromosome-level genome assembly of Eucalyptus globulus Labill. provides insights into its genome evolution.</title>
        <authorList>
            <person name="Li X."/>
        </authorList>
    </citation>
    <scope>NUCLEOTIDE SEQUENCE [LARGE SCALE GENOMIC DNA]</scope>
    <source>
        <strain evidence="2">CL2024</strain>
        <tissue evidence="2">Fresh tender leaves</tissue>
    </source>
</reference>
<organism evidence="2 3">
    <name type="scientific">Eucalyptus globulus</name>
    <name type="common">Tasmanian blue gum</name>
    <dbReference type="NCBI Taxonomy" id="34317"/>
    <lineage>
        <taxon>Eukaryota</taxon>
        <taxon>Viridiplantae</taxon>
        <taxon>Streptophyta</taxon>
        <taxon>Embryophyta</taxon>
        <taxon>Tracheophyta</taxon>
        <taxon>Spermatophyta</taxon>
        <taxon>Magnoliopsida</taxon>
        <taxon>eudicotyledons</taxon>
        <taxon>Gunneridae</taxon>
        <taxon>Pentapetalae</taxon>
        <taxon>rosids</taxon>
        <taxon>malvids</taxon>
        <taxon>Myrtales</taxon>
        <taxon>Myrtaceae</taxon>
        <taxon>Myrtoideae</taxon>
        <taxon>Eucalypteae</taxon>
        <taxon>Eucalyptus</taxon>
    </lineage>
</organism>
<keyword evidence="3" id="KW-1185">Reference proteome</keyword>
<sequence length="123" mass="13949">MRSHTDRRRRRRPGRTWEAAAAEIEEEETRGPRSLTPDAPRRGDGRTDGRRRCRVRGSPPLPLALVLPLLLGGEAKVRDSCELNFNRAAGAAVEERRWRRTKKLTGAFPPPPLHVFLLPVLRS</sequence>
<evidence type="ECO:0000256" key="1">
    <source>
        <dbReference type="SAM" id="MobiDB-lite"/>
    </source>
</evidence>
<dbReference type="Proteomes" id="UP001634007">
    <property type="component" value="Unassembled WGS sequence"/>
</dbReference>
<evidence type="ECO:0000313" key="2">
    <source>
        <dbReference type="EMBL" id="KAL3755054.1"/>
    </source>
</evidence>
<accession>A0ABD3LX30</accession>
<feature type="region of interest" description="Disordered" evidence="1">
    <location>
        <begin position="1"/>
        <end position="57"/>
    </location>
</feature>
<proteinExistence type="predicted"/>
<feature type="compositionally biased region" description="Basic and acidic residues" evidence="1">
    <location>
        <begin position="39"/>
        <end position="50"/>
    </location>
</feature>
<name>A0ABD3LX30_EUCGL</name>
<feature type="compositionally biased region" description="Basic residues" evidence="1">
    <location>
        <begin position="1"/>
        <end position="14"/>
    </location>
</feature>
<comment type="caution">
    <text evidence="2">The sequence shown here is derived from an EMBL/GenBank/DDBJ whole genome shotgun (WGS) entry which is preliminary data.</text>
</comment>